<name>A0A8S5UKC1_9CAUD</name>
<reference evidence="1" key="1">
    <citation type="journal article" date="2021" name="Proc. Natl. Acad. Sci. U.S.A.">
        <title>A Catalog of Tens of Thousands of Viruses from Human Metagenomes Reveals Hidden Associations with Chronic Diseases.</title>
        <authorList>
            <person name="Tisza M.J."/>
            <person name="Buck C.B."/>
        </authorList>
    </citation>
    <scope>NUCLEOTIDE SEQUENCE</scope>
    <source>
        <strain evidence="1">CtkHJ36</strain>
    </source>
</reference>
<protein>
    <submittedName>
        <fullName evidence="1">Uncharacterized protein</fullName>
    </submittedName>
</protein>
<evidence type="ECO:0000313" key="1">
    <source>
        <dbReference type="EMBL" id="DAF94927.1"/>
    </source>
</evidence>
<proteinExistence type="predicted"/>
<dbReference type="EMBL" id="BK016098">
    <property type="protein sequence ID" value="DAF94927.1"/>
    <property type="molecule type" value="Genomic_DNA"/>
</dbReference>
<accession>A0A8S5UKC1</accession>
<sequence length="29" mass="3465">MTWRTRSPGIKLSLRSLYVSPSCRRTKKR</sequence>
<organism evidence="1">
    <name type="scientific">Ackermannviridae sp. ctkHJ36</name>
    <dbReference type="NCBI Taxonomy" id="2825754"/>
    <lineage>
        <taxon>Viruses</taxon>
        <taxon>Duplodnaviria</taxon>
        <taxon>Heunggongvirae</taxon>
        <taxon>Uroviricota</taxon>
        <taxon>Caudoviricetes</taxon>
        <taxon>Pantevenvirales</taxon>
        <taxon>Ackermannviridae</taxon>
    </lineage>
</organism>